<organism evidence="5 6">
    <name type="scientific">Mastigocoleus testarum BC008</name>
    <dbReference type="NCBI Taxonomy" id="371196"/>
    <lineage>
        <taxon>Bacteria</taxon>
        <taxon>Bacillati</taxon>
        <taxon>Cyanobacteriota</taxon>
        <taxon>Cyanophyceae</taxon>
        <taxon>Nostocales</taxon>
        <taxon>Hapalosiphonaceae</taxon>
        <taxon>Mastigocoleus</taxon>
    </lineage>
</organism>
<evidence type="ECO:0000313" key="6">
    <source>
        <dbReference type="Proteomes" id="UP000053372"/>
    </source>
</evidence>
<keyword evidence="6" id="KW-1185">Reference proteome</keyword>
<evidence type="ECO:0000313" key="5">
    <source>
        <dbReference type="EMBL" id="KST65179.1"/>
    </source>
</evidence>
<feature type="repeat" description="TPR" evidence="3">
    <location>
        <begin position="98"/>
        <end position="131"/>
    </location>
</feature>
<dbReference type="PROSITE" id="PS50005">
    <property type="entry name" value="TPR"/>
    <property type="match status" value="3"/>
</dbReference>
<dbReference type="PANTHER" id="PTHR44858">
    <property type="entry name" value="TETRATRICOPEPTIDE REPEAT PROTEIN 6"/>
    <property type="match status" value="1"/>
</dbReference>
<evidence type="ECO:0000256" key="4">
    <source>
        <dbReference type="SAM" id="Coils"/>
    </source>
</evidence>
<gene>
    <name evidence="5" type="ORF">BC008_20505</name>
</gene>
<dbReference type="PROSITE" id="PS50293">
    <property type="entry name" value="TPR_REGION"/>
    <property type="match status" value="1"/>
</dbReference>
<comment type="caution">
    <text evidence="5">The sequence shown here is derived from an EMBL/GenBank/DDBJ whole genome shotgun (WGS) entry which is preliminary data.</text>
</comment>
<evidence type="ECO:0000256" key="1">
    <source>
        <dbReference type="ARBA" id="ARBA00022737"/>
    </source>
</evidence>
<evidence type="ECO:0000256" key="2">
    <source>
        <dbReference type="ARBA" id="ARBA00022803"/>
    </source>
</evidence>
<dbReference type="Pfam" id="PF13181">
    <property type="entry name" value="TPR_8"/>
    <property type="match status" value="1"/>
</dbReference>
<name>A0A0V7ZL22_9CYAN</name>
<evidence type="ECO:0000256" key="3">
    <source>
        <dbReference type="PROSITE-ProRule" id="PRU00339"/>
    </source>
</evidence>
<feature type="repeat" description="TPR" evidence="3">
    <location>
        <begin position="64"/>
        <end position="97"/>
    </location>
</feature>
<dbReference type="PANTHER" id="PTHR44858:SF1">
    <property type="entry name" value="UDP-N-ACETYLGLUCOSAMINE--PEPTIDE N-ACETYLGLUCOSAMINYLTRANSFERASE SPINDLY-RELATED"/>
    <property type="match status" value="1"/>
</dbReference>
<feature type="coiled-coil region" evidence="4">
    <location>
        <begin position="111"/>
        <end position="145"/>
    </location>
</feature>
<dbReference type="InterPro" id="IPR050498">
    <property type="entry name" value="Ycf3"/>
</dbReference>
<accession>A0A0V7ZL22</accession>
<dbReference type="InterPro" id="IPR019734">
    <property type="entry name" value="TPR_rpt"/>
</dbReference>
<sequence>MKMLILLKVKFYSQKNNTDKEAMKKKHRKAEMFFQRGFKQYGAGNLESSIAFYDKVLEIRPDKHQAWYSRGVALTALGKLEQALTSYDKALEIKPDYHKAWHSRGVVLYRLGRLEELIASYEKALDISEKQINRSKKLIKRLEIKPE</sequence>
<dbReference type="EMBL" id="LMTZ01000111">
    <property type="protein sequence ID" value="KST65179.1"/>
    <property type="molecule type" value="Genomic_DNA"/>
</dbReference>
<dbReference type="InterPro" id="IPR011990">
    <property type="entry name" value="TPR-like_helical_dom_sf"/>
</dbReference>
<dbReference type="Gene3D" id="1.25.40.10">
    <property type="entry name" value="Tetratricopeptide repeat domain"/>
    <property type="match status" value="1"/>
</dbReference>
<keyword evidence="1" id="KW-0677">Repeat</keyword>
<dbReference type="SMART" id="SM00028">
    <property type="entry name" value="TPR"/>
    <property type="match status" value="3"/>
</dbReference>
<feature type="repeat" description="TPR" evidence="3">
    <location>
        <begin position="30"/>
        <end position="63"/>
    </location>
</feature>
<dbReference type="Pfam" id="PF13414">
    <property type="entry name" value="TPR_11"/>
    <property type="match status" value="1"/>
</dbReference>
<dbReference type="OrthoDB" id="515191at2"/>
<dbReference type="AlphaFoldDB" id="A0A0V7ZL22"/>
<dbReference type="Proteomes" id="UP000053372">
    <property type="component" value="Unassembled WGS sequence"/>
</dbReference>
<protein>
    <submittedName>
        <fullName evidence="5">Uncharacterized protein</fullName>
    </submittedName>
</protein>
<keyword evidence="4" id="KW-0175">Coiled coil</keyword>
<proteinExistence type="predicted"/>
<reference evidence="5 6" key="1">
    <citation type="journal article" date="2015" name="Genome Announc.">
        <title>Draft Genome of the Euendolithic (true boring) Cyanobacterium Mastigocoleus testarum strain BC008.</title>
        <authorList>
            <person name="Guida B.S."/>
            <person name="Garcia-Pichel F."/>
        </authorList>
    </citation>
    <scope>NUCLEOTIDE SEQUENCE [LARGE SCALE GENOMIC DNA]</scope>
    <source>
        <strain evidence="5 6">BC008</strain>
    </source>
</reference>
<keyword evidence="2 3" id="KW-0802">TPR repeat</keyword>
<dbReference type="SUPFAM" id="SSF48452">
    <property type="entry name" value="TPR-like"/>
    <property type="match status" value="1"/>
</dbReference>